<evidence type="ECO:0000313" key="4">
    <source>
        <dbReference type="Proteomes" id="UP000476934"/>
    </source>
</evidence>
<reference evidence="2 4" key="3">
    <citation type="submission" date="2020-03" db="EMBL/GenBank/DDBJ databases">
        <title>Bacillus aquiflavi sp. nov., isolated from yellow water of strong flavor Chinese baijiu in Yibin region of China.</title>
        <authorList>
            <person name="Xie J."/>
        </authorList>
    </citation>
    <scope>NUCLEOTIDE SEQUENCE [LARGE SCALE GENOMIC DNA]</scope>
    <source>
        <strain evidence="2 4">Gsoil 114</strain>
    </source>
</reference>
<evidence type="ECO:0000313" key="3">
    <source>
        <dbReference type="Proteomes" id="UP000030588"/>
    </source>
</evidence>
<sequence>MAKAIKQIERQASNVNEERTEDLTDILKQIADSREAIQVSLVIIQELYNSGVLNMIKGFLKTRENVGSIIINQLNQPSVYNIIKNAINSVELLSSLDPNQLQAIFGGLHQGLQKASENIDENSKQIGLWEILRAMRDPNIQASLNMMLQFLSGMGEGLNHKQVHE</sequence>
<comment type="caution">
    <text evidence="1">The sequence shown here is derived from an EMBL/GenBank/DDBJ whole genome shotgun (WGS) entry which is preliminary data.</text>
</comment>
<dbReference type="Proteomes" id="UP000030588">
    <property type="component" value="Unassembled WGS sequence"/>
</dbReference>
<dbReference type="EMBL" id="JRUN01000070">
    <property type="protein sequence ID" value="KHD84327.1"/>
    <property type="molecule type" value="Genomic_DNA"/>
</dbReference>
<organism evidence="1 3">
    <name type="scientific">Heyndrickxia ginsengihumi</name>
    <dbReference type="NCBI Taxonomy" id="363870"/>
    <lineage>
        <taxon>Bacteria</taxon>
        <taxon>Bacillati</taxon>
        <taxon>Bacillota</taxon>
        <taxon>Bacilli</taxon>
        <taxon>Bacillales</taxon>
        <taxon>Bacillaceae</taxon>
        <taxon>Heyndrickxia</taxon>
    </lineage>
</organism>
<dbReference type="PANTHER" id="PTHR38433:SF1">
    <property type="entry name" value="DUF1641 DOMAIN-CONTAINING PROTEIN"/>
    <property type="match status" value="1"/>
</dbReference>
<keyword evidence="4" id="KW-1185">Reference proteome</keyword>
<dbReference type="PANTHER" id="PTHR38433">
    <property type="match status" value="1"/>
</dbReference>
<dbReference type="Proteomes" id="UP000476934">
    <property type="component" value="Unassembled WGS sequence"/>
</dbReference>
<gene>
    <name evidence="2" type="ORF">G4D61_00890</name>
    <name evidence="1" type="ORF">NG54_16300</name>
</gene>
<dbReference type="OrthoDB" id="147801at2"/>
<reference evidence="1 3" key="1">
    <citation type="submission" date="2014-10" db="EMBL/GenBank/DDBJ databases">
        <title>Draft genome of phytase producing Bacillus ginsengihumi strain M2.11.</title>
        <authorList>
            <person name="Toymentseva A."/>
            <person name="Boulygina E.A."/>
            <person name="Kazakov S.V."/>
            <person name="Kayumov I."/>
            <person name="Suleimanova A.D."/>
            <person name="Mardanova A.M."/>
            <person name="Maria S.N."/>
            <person name="Sergey M.Y."/>
            <person name="Sharipova M.R."/>
        </authorList>
    </citation>
    <scope>NUCLEOTIDE SEQUENCE [LARGE SCALE GENOMIC DNA]</scope>
    <source>
        <strain evidence="1 3">M2.11</strain>
    </source>
</reference>
<dbReference type="InterPro" id="IPR012440">
    <property type="entry name" value="DUF1641"/>
</dbReference>
<dbReference type="STRING" id="363870.NG54_16300"/>
<dbReference type="EMBL" id="JAAIWK010000001">
    <property type="protein sequence ID" value="NEY18524.1"/>
    <property type="molecule type" value="Genomic_DNA"/>
</dbReference>
<name>A0A0A6XW26_9BACI</name>
<reference evidence="2 4" key="2">
    <citation type="submission" date="2020-02" db="EMBL/GenBank/DDBJ databases">
        <authorList>
            <person name="Feng H."/>
        </authorList>
    </citation>
    <scope>NUCLEOTIDE SEQUENCE [LARGE SCALE GENOMIC DNA]</scope>
    <source>
        <strain evidence="2 4">Gsoil 114</strain>
    </source>
</reference>
<dbReference type="Pfam" id="PF07849">
    <property type="entry name" value="DUF1641"/>
    <property type="match status" value="1"/>
</dbReference>
<proteinExistence type="predicted"/>
<evidence type="ECO:0000313" key="2">
    <source>
        <dbReference type="EMBL" id="NEY18524.1"/>
    </source>
</evidence>
<dbReference type="RefSeq" id="WP_025727393.1">
    <property type="nucleotide sequence ID" value="NZ_JAAIWK010000001.1"/>
</dbReference>
<accession>A0A0A6XW26</accession>
<evidence type="ECO:0000313" key="1">
    <source>
        <dbReference type="EMBL" id="KHD84327.1"/>
    </source>
</evidence>
<protein>
    <submittedName>
        <fullName evidence="2">DUF1641 domain-containing protein</fullName>
    </submittedName>
</protein>
<dbReference type="AlphaFoldDB" id="A0A0A6XW26"/>